<dbReference type="EMBL" id="WSES01000001">
    <property type="protein sequence ID" value="MVW58510.1"/>
    <property type="molecule type" value="Genomic_DNA"/>
</dbReference>
<gene>
    <name evidence="1" type="ORF">GPY61_01040</name>
</gene>
<dbReference type="PANTHER" id="PTHR35802:SF1">
    <property type="entry name" value="PROTEASE SYNTHASE AND SPORULATION PROTEIN PAI 2"/>
    <property type="match status" value="1"/>
</dbReference>
<dbReference type="PANTHER" id="PTHR35802">
    <property type="entry name" value="PROTEASE SYNTHASE AND SPORULATION PROTEIN PAI 2"/>
    <property type="match status" value="1"/>
</dbReference>
<accession>A0A7X3FV96</accession>
<name>A0A7X3FV96_9BURK</name>
<dbReference type="Pfam" id="PF04299">
    <property type="entry name" value="FMN_bind_2"/>
    <property type="match status" value="1"/>
</dbReference>
<protein>
    <submittedName>
        <fullName evidence="1">FMN-binding negative transcriptional regulator</fullName>
    </submittedName>
</protein>
<sequence length="191" mass="20985">MYVPRQFAVADEADMLDLIAANPLGALVRLGTGGLEADHIPFELVAPTEAAPHGLLRAHVARANPIWQADDASVLALFQGASSYVSPLLYDVEAAGGRVVPTWNYQAVHAHGRLRAIDDPAWILGQMTRLTRRHENARAGWKVEDAPREFIDKVVRTTVGIEIVIERLEAKFKMSQNRTSEDRARVLAAMG</sequence>
<dbReference type="AlphaFoldDB" id="A0A7X3FV96"/>
<dbReference type="PIRSF" id="PIRSF010372">
    <property type="entry name" value="PaiB"/>
    <property type="match status" value="1"/>
</dbReference>
<proteinExistence type="predicted"/>
<reference evidence="1 2" key="1">
    <citation type="submission" date="2019-12" db="EMBL/GenBank/DDBJ databases">
        <authorList>
            <person name="Li C."/>
            <person name="Zhao J."/>
        </authorList>
    </citation>
    <scope>NUCLEOTIDE SEQUENCE [LARGE SCALE GENOMIC DNA]</scope>
    <source>
        <strain evidence="1 2">NEAU-DD11</strain>
    </source>
</reference>
<dbReference type="InterPro" id="IPR007396">
    <property type="entry name" value="TR_PAI2-type"/>
</dbReference>
<dbReference type="InterPro" id="IPR012349">
    <property type="entry name" value="Split_barrel_FMN-bd"/>
</dbReference>
<evidence type="ECO:0000313" key="1">
    <source>
        <dbReference type="EMBL" id="MVW58510.1"/>
    </source>
</evidence>
<evidence type="ECO:0000313" key="2">
    <source>
        <dbReference type="Proteomes" id="UP000443353"/>
    </source>
</evidence>
<comment type="caution">
    <text evidence="1">The sequence shown here is derived from an EMBL/GenBank/DDBJ whole genome shotgun (WGS) entry which is preliminary data.</text>
</comment>
<dbReference type="SUPFAM" id="SSF50475">
    <property type="entry name" value="FMN-binding split barrel"/>
    <property type="match status" value="1"/>
</dbReference>
<organism evidence="1 2">
    <name type="scientific">Massilia cellulosiltytica</name>
    <dbReference type="NCBI Taxonomy" id="2683234"/>
    <lineage>
        <taxon>Bacteria</taxon>
        <taxon>Pseudomonadati</taxon>
        <taxon>Pseudomonadota</taxon>
        <taxon>Betaproteobacteria</taxon>
        <taxon>Burkholderiales</taxon>
        <taxon>Oxalobacteraceae</taxon>
        <taxon>Telluria group</taxon>
        <taxon>Massilia</taxon>
    </lineage>
</organism>
<keyword evidence="2" id="KW-1185">Reference proteome</keyword>
<dbReference type="RefSeq" id="WP_056126735.1">
    <property type="nucleotide sequence ID" value="NZ_WSES01000001.1"/>
</dbReference>
<dbReference type="Proteomes" id="UP000443353">
    <property type="component" value="Unassembled WGS sequence"/>
</dbReference>
<dbReference type="Gene3D" id="2.30.110.10">
    <property type="entry name" value="Electron Transport, Fmn-binding Protein, Chain A"/>
    <property type="match status" value="1"/>
</dbReference>